<proteinExistence type="predicted"/>
<feature type="compositionally biased region" description="Basic and acidic residues" evidence="6">
    <location>
        <begin position="1"/>
        <end position="13"/>
    </location>
</feature>
<keyword evidence="5" id="KW-0539">Nucleus</keyword>
<dbReference type="GO" id="GO:0003700">
    <property type="term" value="F:DNA-binding transcription factor activity"/>
    <property type="evidence" value="ECO:0007669"/>
    <property type="project" value="InterPro"/>
</dbReference>
<gene>
    <name evidence="8" type="ORF">OLC1_LOCUS24741</name>
</gene>
<organism evidence="8 9">
    <name type="scientific">Oldenlandia corymbosa var. corymbosa</name>
    <dbReference type="NCBI Taxonomy" id="529605"/>
    <lineage>
        <taxon>Eukaryota</taxon>
        <taxon>Viridiplantae</taxon>
        <taxon>Streptophyta</taxon>
        <taxon>Embryophyta</taxon>
        <taxon>Tracheophyta</taxon>
        <taxon>Spermatophyta</taxon>
        <taxon>Magnoliopsida</taxon>
        <taxon>eudicotyledons</taxon>
        <taxon>Gunneridae</taxon>
        <taxon>Pentapetalae</taxon>
        <taxon>asterids</taxon>
        <taxon>lamiids</taxon>
        <taxon>Gentianales</taxon>
        <taxon>Rubiaceae</taxon>
        <taxon>Rubioideae</taxon>
        <taxon>Spermacoceae</taxon>
        <taxon>Hedyotis-Oldenlandia complex</taxon>
        <taxon>Oldenlandia</taxon>
    </lineage>
</organism>
<evidence type="ECO:0000313" key="8">
    <source>
        <dbReference type="EMBL" id="CAI9118980.1"/>
    </source>
</evidence>
<feature type="region of interest" description="Disordered" evidence="6">
    <location>
        <begin position="172"/>
        <end position="200"/>
    </location>
</feature>
<keyword evidence="9" id="KW-1185">Reference proteome</keyword>
<evidence type="ECO:0000313" key="9">
    <source>
        <dbReference type="Proteomes" id="UP001161247"/>
    </source>
</evidence>
<reference evidence="8" key="1">
    <citation type="submission" date="2023-03" db="EMBL/GenBank/DDBJ databases">
        <authorList>
            <person name="Julca I."/>
        </authorList>
    </citation>
    <scope>NUCLEOTIDE SEQUENCE</scope>
</reference>
<evidence type="ECO:0000256" key="1">
    <source>
        <dbReference type="ARBA" id="ARBA00004123"/>
    </source>
</evidence>
<evidence type="ECO:0000256" key="2">
    <source>
        <dbReference type="ARBA" id="ARBA00023015"/>
    </source>
</evidence>
<evidence type="ECO:0000256" key="3">
    <source>
        <dbReference type="ARBA" id="ARBA00023125"/>
    </source>
</evidence>
<dbReference type="Gene3D" id="3.30.730.10">
    <property type="entry name" value="AP2/ERF domain"/>
    <property type="match status" value="1"/>
</dbReference>
<evidence type="ECO:0000256" key="6">
    <source>
        <dbReference type="SAM" id="MobiDB-lite"/>
    </source>
</evidence>
<dbReference type="InterPro" id="IPR001471">
    <property type="entry name" value="AP2/ERF_dom"/>
</dbReference>
<feature type="region of interest" description="Disordered" evidence="6">
    <location>
        <begin position="1"/>
        <end position="23"/>
    </location>
</feature>
<sequence length="271" mass="30271">MKRKMMNDDEGKGSGRRRRPRLNDWTVVDEEGRTIPGVGRTKSGKYDCKITDPFKKKMVWIGTFSTVEAAVEARLAKEREFDLARQRGIDPPAPGHVSRGIEWVEVFEKEPPAALPEEEEEPVLVDSQIPNDNNNSPDDCATNVELNHTYWNYSEPTQNYLGSDEEFATHKTIHRPSSCPPDHDEPTTEESSQTVSERPKPVIVSCETLKEKLNVVSVTSTEYNGGGALGYFVPSPNDGSSGSMIFVPIIDNHGFLLGEFGKIDDLEEHHS</sequence>
<protein>
    <submittedName>
        <fullName evidence="8">OLC1v1020627C1</fullName>
    </submittedName>
</protein>
<dbReference type="Proteomes" id="UP001161247">
    <property type="component" value="Chromosome 9"/>
</dbReference>
<name>A0AAV1EGW0_OLDCO</name>
<accession>A0AAV1EGW0</accession>
<evidence type="ECO:0000256" key="5">
    <source>
        <dbReference type="ARBA" id="ARBA00023242"/>
    </source>
</evidence>
<comment type="subcellular location">
    <subcellularLocation>
        <location evidence="1">Nucleus</location>
    </subcellularLocation>
</comment>
<keyword evidence="4" id="KW-0804">Transcription</keyword>
<evidence type="ECO:0000256" key="4">
    <source>
        <dbReference type="ARBA" id="ARBA00023163"/>
    </source>
</evidence>
<feature type="domain" description="AP2/ERF" evidence="7">
    <location>
        <begin position="34"/>
        <end position="92"/>
    </location>
</feature>
<dbReference type="GO" id="GO:0003677">
    <property type="term" value="F:DNA binding"/>
    <property type="evidence" value="ECO:0007669"/>
    <property type="project" value="UniProtKB-KW"/>
</dbReference>
<dbReference type="AlphaFoldDB" id="A0AAV1EGW0"/>
<dbReference type="PROSITE" id="PS51032">
    <property type="entry name" value="AP2_ERF"/>
    <property type="match status" value="1"/>
</dbReference>
<evidence type="ECO:0000259" key="7">
    <source>
        <dbReference type="PROSITE" id="PS51032"/>
    </source>
</evidence>
<keyword evidence="2" id="KW-0805">Transcription regulation</keyword>
<keyword evidence="3" id="KW-0238">DNA-binding</keyword>
<dbReference type="SUPFAM" id="SSF54171">
    <property type="entry name" value="DNA-binding domain"/>
    <property type="match status" value="1"/>
</dbReference>
<dbReference type="GO" id="GO:0005634">
    <property type="term" value="C:nucleus"/>
    <property type="evidence" value="ECO:0007669"/>
    <property type="project" value="UniProtKB-SubCell"/>
</dbReference>
<dbReference type="InterPro" id="IPR036955">
    <property type="entry name" value="AP2/ERF_dom_sf"/>
</dbReference>
<dbReference type="EMBL" id="OX459126">
    <property type="protein sequence ID" value="CAI9118980.1"/>
    <property type="molecule type" value="Genomic_DNA"/>
</dbReference>
<dbReference type="InterPro" id="IPR016177">
    <property type="entry name" value="DNA-bd_dom_sf"/>
</dbReference>